<dbReference type="FunFam" id="3.30.160.60:FF:000488">
    <property type="entry name" value="Insulinoma-associated protein 2"/>
    <property type="match status" value="1"/>
</dbReference>
<dbReference type="GO" id="GO:0008270">
    <property type="term" value="F:zinc ion binding"/>
    <property type="evidence" value="ECO:0007669"/>
    <property type="project" value="UniProtKB-KW"/>
</dbReference>
<keyword evidence="9" id="KW-0539">Nucleus</keyword>
<accession>A0A8T0BCY1</accession>
<feature type="region of interest" description="Disordered" evidence="13">
    <location>
        <begin position="1"/>
        <end position="101"/>
    </location>
</feature>
<dbReference type="GO" id="GO:0017053">
    <property type="term" value="C:transcription repressor complex"/>
    <property type="evidence" value="ECO:0007669"/>
    <property type="project" value="TreeGrafter"/>
</dbReference>
<dbReference type="Proteomes" id="UP000606274">
    <property type="component" value="Unassembled WGS sequence"/>
</dbReference>
<dbReference type="PROSITE" id="PS00028">
    <property type="entry name" value="ZINC_FINGER_C2H2_1"/>
    <property type="match status" value="3"/>
</dbReference>
<evidence type="ECO:0000256" key="12">
    <source>
        <dbReference type="PROSITE-ProRule" id="PRU00042"/>
    </source>
</evidence>
<dbReference type="PANTHER" id="PTHR15065">
    <property type="entry name" value="INSULINOMA-ASSOCIATED 1"/>
    <property type="match status" value="1"/>
</dbReference>
<organism evidence="15 16">
    <name type="scientific">Silurus meridionalis</name>
    <name type="common">Southern catfish</name>
    <name type="synonym">Silurus soldatovi meridionalis</name>
    <dbReference type="NCBI Taxonomy" id="175797"/>
    <lineage>
        <taxon>Eukaryota</taxon>
        <taxon>Metazoa</taxon>
        <taxon>Chordata</taxon>
        <taxon>Craniata</taxon>
        <taxon>Vertebrata</taxon>
        <taxon>Euteleostomi</taxon>
        <taxon>Actinopterygii</taxon>
        <taxon>Neopterygii</taxon>
        <taxon>Teleostei</taxon>
        <taxon>Ostariophysi</taxon>
        <taxon>Siluriformes</taxon>
        <taxon>Siluridae</taxon>
        <taxon>Silurus</taxon>
    </lineage>
</organism>
<evidence type="ECO:0000256" key="6">
    <source>
        <dbReference type="ARBA" id="ARBA00023015"/>
    </source>
</evidence>
<dbReference type="Gene3D" id="3.30.160.60">
    <property type="entry name" value="Classic Zinc Finger"/>
    <property type="match status" value="2"/>
</dbReference>
<dbReference type="PROSITE" id="PS50157">
    <property type="entry name" value="ZINC_FINGER_C2H2_2"/>
    <property type="match status" value="3"/>
</dbReference>
<evidence type="ECO:0000256" key="3">
    <source>
        <dbReference type="ARBA" id="ARBA00022737"/>
    </source>
</evidence>
<dbReference type="AlphaFoldDB" id="A0A8T0BCY1"/>
<dbReference type="GO" id="GO:0010564">
    <property type="term" value="P:regulation of cell cycle process"/>
    <property type="evidence" value="ECO:0007669"/>
    <property type="project" value="TreeGrafter"/>
</dbReference>
<dbReference type="Pfam" id="PF00096">
    <property type="entry name" value="zf-C2H2"/>
    <property type="match status" value="2"/>
</dbReference>
<evidence type="ECO:0000259" key="14">
    <source>
        <dbReference type="PROSITE" id="PS50157"/>
    </source>
</evidence>
<keyword evidence="6" id="KW-0805">Transcription regulation</keyword>
<feature type="compositionally biased region" description="Basic and acidic residues" evidence="13">
    <location>
        <begin position="15"/>
        <end position="39"/>
    </location>
</feature>
<evidence type="ECO:0000256" key="10">
    <source>
        <dbReference type="ARBA" id="ARBA00038003"/>
    </source>
</evidence>
<dbReference type="GO" id="GO:0030182">
    <property type="term" value="P:neuron differentiation"/>
    <property type="evidence" value="ECO:0007669"/>
    <property type="project" value="TreeGrafter"/>
</dbReference>
<keyword evidence="7" id="KW-0238">DNA-binding</keyword>
<name>A0A8T0BCY1_SILME</name>
<dbReference type="InterPro" id="IPR013087">
    <property type="entry name" value="Znf_C2H2_type"/>
</dbReference>
<protein>
    <recommendedName>
        <fullName evidence="14">C2H2-type domain-containing protein</fullName>
    </recommendedName>
</protein>
<feature type="compositionally biased region" description="Basic and acidic residues" evidence="13">
    <location>
        <begin position="264"/>
        <end position="292"/>
    </location>
</feature>
<dbReference type="SUPFAM" id="SSF81995">
    <property type="entry name" value="beta-sandwich domain of Sec23/24"/>
    <property type="match status" value="1"/>
</dbReference>
<keyword evidence="8" id="KW-0804">Transcription</keyword>
<dbReference type="GO" id="GO:0005634">
    <property type="term" value="C:nucleus"/>
    <property type="evidence" value="ECO:0007669"/>
    <property type="project" value="UniProtKB-SubCell"/>
</dbReference>
<evidence type="ECO:0000313" key="16">
    <source>
        <dbReference type="Proteomes" id="UP000606274"/>
    </source>
</evidence>
<evidence type="ECO:0000256" key="4">
    <source>
        <dbReference type="ARBA" id="ARBA00022771"/>
    </source>
</evidence>
<dbReference type="SMART" id="SM00355">
    <property type="entry name" value="ZnF_C2H2"/>
    <property type="match status" value="4"/>
</dbReference>
<evidence type="ECO:0000256" key="8">
    <source>
        <dbReference type="ARBA" id="ARBA00023163"/>
    </source>
</evidence>
<keyword evidence="2" id="KW-0479">Metal-binding</keyword>
<keyword evidence="5" id="KW-0862">Zinc</keyword>
<keyword evidence="3" id="KW-0677">Repeat</keyword>
<evidence type="ECO:0000256" key="2">
    <source>
        <dbReference type="ARBA" id="ARBA00022723"/>
    </source>
</evidence>
<dbReference type="SUPFAM" id="SSF57667">
    <property type="entry name" value="beta-beta-alpha zinc fingers"/>
    <property type="match status" value="1"/>
</dbReference>
<evidence type="ECO:0000256" key="13">
    <source>
        <dbReference type="SAM" id="MobiDB-lite"/>
    </source>
</evidence>
<dbReference type="GO" id="GO:0001227">
    <property type="term" value="F:DNA-binding transcription repressor activity, RNA polymerase II-specific"/>
    <property type="evidence" value="ECO:0007669"/>
    <property type="project" value="TreeGrafter"/>
</dbReference>
<comment type="subcellular location">
    <subcellularLocation>
        <location evidence="1">Nucleus</location>
    </subcellularLocation>
</comment>
<evidence type="ECO:0000256" key="9">
    <source>
        <dbReference type="ARBA" id="ARBA00023242"/>
    </source>
</evidence>
<dbReference type="PANTHER" id="PTHR15065:SF6">
    <property type="entry name" value="INSULINOMA-ASSOCIATED PROTEIN 2"/>
    <property type="match status" value="1"/>
</dbReference>
<evidence type="ECO:0000313" key="15">
    <source>
        <dbReference type="EMBL" id="KAF7704003.1"/>
    </source>
</evidence>
<keyword evidence="16" id="KW-1185">Reference proteome</keyword>
<comment type="caution">
    <text evidence="15">The sequence shown here is derived from an EMBL/GenBank/DDBJ whole genome shotgun (WGS) entry which is preliminary data.</text>
</comment>
<evidence type="ECO:0000256" key="5">
    <source>
        <dbReference type="ARBA" id="ARBA00022833"/>
    </source>
</evidence>
<feature type="compositionally biased region" description="Low complexity" evidence="13">
    <location>
        <begin position="295"/>
        <end position="312"/>
    </location>
</feature>
<evidence type="ECO:0000256" key="7">
    <source>
        <dbReference type="ARBA" id="ARBA00023125"/>
    </source>
</evidence>
<keyword evidence="4 12" id="KW-0863">Zinc-finger</keyword>
<comment type="function">
    <text evidence="11">May act as a transcriptional regulator. May play a role in neurogenesis and neuroendocrine cell differentiation during embryonic development.</text>
</comment>
<reference evidence="15" key="1">
    <citation type="submission" date="2020-08" db="EMBL/GenBank/DDBJ databases">
        <title>Chromosome-level assembly of Southern catfish (Silurus meridionalis) provides insights into visual adaptation to the nocturnal and benthic lifestyles.</title>
        <authorList>
            <person name="Zhang Y."/>
            <person name="Wang D."/>
            <person name="Peng Z."/>
        </authorList>
    </citation>
    <scope>NUCLEOTIDE SEQUENCE</scope>
    <source>
        <strain evidence="15">SWU-2019-XX</strain>
        <tissue evidence="15">Muscle</tissue>
    </source>
</reference>
<dbReference type="InterPro" id="IPR042972">
    <property type="entry name" value="INSM1/2"/>
</dbReference>
<feature type="compositionally biased region" description="Acidic residues" evidence="13">
    <location>
        <begin position="78"/>
        <end position="91"/>
    </location>
</feature>
<dbReference type="GO" id="GO:0000978">
    <property type="term" value="F:RNA polymerase II cis-regulatory region sequence-specific DNA binding"/>
    <property type="evidence" value="ECO:0007669"/>
    <property type="project" value="TreeGrafter"/>
</dbReference>
<proteinExistence type="inferred from homology"/>
<evidence type="ECO:0000256" key="1">
    <source>
        <dbReference type="ARBA" id="ARBA00004123"/>
    </source>
</evidence>
<feature type="domain" description="C2H2-type" evidence="14">
    <location>
        <begin position="395"/>
        <end position="422"/>
    </location>
</feature>
<gene>
    <name evidence="15" type="ORF">HF521_021075</name>
</gene>
<comment type="similarity">
    <text evidence="10">Belongs to the INSM1 family.</text>
</comment>
<feature type="domain" description="C2H2-type" evidence="14">
    <location>
        <begin position="240"/>
        <end position="267"/>
    </location>
</feature>
<evidence type="ECO:0000256" key="11">
    <source>
        <dbReference type="ARBA" id="ARBA00058195"/>
    </source>
</evidence>
<sequence>MVKRSKRASAGSYRMRPDCAEMQKSEPHAPKSEPPRDPVRAPCTDGTAARTLHAQPQEPSALAPRRSIFHSTVSNKGEDDDVDDGDGDDGEGDHVAEKDCHRPAVPLSAGLKRSPFPRCLSSPAAAESFPVSSIERLLLSSQADIKFTSCPASFPHNLKPETKSKPPGRKLKVARKLTFEDEVTTSPVLGLRIKKESPDSAPRPSKKPLGEFICQLCKEEYPDPFSLAQHRCSRIVRVEYRCPECDKVFSCPANLASHRRWHKPRDTQDTRKSQVHEKASVEGKENATDMRVKQQQHQQQHQQQQQQHQQQHQQHHPHPQLQQQQQQHQLLFFSTEGAQSSVPTADTHCGAAERRFDDVSRMFERRRDDTDPLAPGFLCARAGGERGREEEEEEYACHYCAKKFRRHAYLRKHLAAHQSVHAASYKHAESAPIPFTCHLCGARFPTAEVREKHRLWHALAGPVPGKTAGALIRADLMLPPKPSRIWEVPT</sequence>
<feature type="compositionally biased region" description="Basic and acidic residues" evidence="13">
    <location>
        <begin position="92"/>
        <end position="101"/>
    </location>
</feature>
<dbReference type="EMBL" id="JABFDY010000008">
    <property type="protein sequence ID" value="KAF7704003.1"/>
    <property type="molecule type" value="Genomic_DNA"/>
</dbReference>
<feature type="region of interest" description="Disordered" evidence="13">
    <location>
        <begin position="258"/>
        <end position="327"/>
    </location>
</feature>
<feature type="domain" description="C2H2-type" evidence="14">
    <location>
        <begin position="435"/>
        <end position="462"/>
    </location>
</feature>
<dbReference type="InterPro" id="IPR036236">
    <property type="entry name" value="Znf_C2H2_sf"/>
</dbReference>